<dbReference type="InterPro" id="IPR012340">
    <property type="entry name" value="NA-bd_OB-fold"/>
</dbReference>
<dbReference type="AlphaFoldDB" id="J9D1D0"/>
<dbReference type="HOGENOM" id="CLU_178987_2_2_1"/>
<reference evidence="5" key="2">
    <citation type="submission" date="2015-07" db="EMBL/GenBank/DDBJ databases">
        <title>Contrasting host-pathogen interactions and genome evolution in two generalist and specialist microsporidian pathogens of mosquitoes.</title>
        <authorList>
            <consortium name="The Broad Institute Genomics Platform"/>
            <consortium name="The Broad Institute Genome Sequencing Center for Infectious Disease"/>
            <person name="Cuomo C.A."/>
            <person name="Sanscrainte N.D."/>
            <person name="Goldberg J.M."/>
            <person name="Heiman D."/>
            <person name="Young S."/>
            <person name="Zeng Q."/>
            <person name="Becnel J.J."/>
            <person name="Birren B.W."/>
        </authorList>
    </citation>
    <scope>NUCLEOTIDE SEQUENCE [LARGE SCALE GENOMIC DNA]</scope>
    <source>
        <strain evidence="5">USNM 41457</strain>
    </source>
</reference>
<keyword evidence="3" id="KW-0687">Ribonucleoprotein</keyword>
<protein>
    <recommendedName>
        <fullName evidence="6">40S ribosomal protein S28</fullName>
    </recommendedName>
</protein>
<dbReference type="GO" id="GO:0006412">
    <property type="term" value="P:translation"/>
    <property type="evidence" value="ECO:0007669"/>
    <property type="project" value="InterPro"/>
</dbReference>
<evidence type="ECO:0000256" key="3">
    <source>
        <dbReference type="ARBA" id="ARBA00023274"/>
    </source>
</evidence>
<dbReference type="EMBL" id="AFBI03000171">
    <property type="protein sequence ID" value="EJW01384.1"/>
    <property type="molecule type" value="Genomic_DNA"/>
</dbReference>
<keyword evidence="2" id="KW-0689">Ribosomal protein</keyword>
<dbReference type="GO" id="GO:0005840">
    <property type="term" value="C:ribosome"/>
    <property type="evidence" value="ECO:0007669"/>
    <property type="project" value="UniProtKB-KW"/>
</dbReference>
<dbReference type="FunCoup" id="J9D1D0">
    <property type="interactions" value="148"/>
</dbReference>
<evidence type="ECO:0008006" key="6">
    <source>
        <dbReference type="Google" id="ProtNLM"/>
    </source>
</evidence>
<dbReference type="Gene3D" id="2.40.50.140">
    <property type="entry name" value="Nucleic acid-binding proteins"/>
    <property type="match status" value="1"/>
</dbReference>
<evidence type="ECO:0000256" key="2">
    <source>
        <dbReference type="ARBA" id="ARBA00022980"/>
    </source>
</evidence>
<dbReference type="InParanoid" id="J9D1D0"/>
<keyword evidence="5" id="KW-1185">Reference proteome</keyword>
<gene>
    <name evidence="4" type="ORF">EDEG_03990</name>
</gene>
<dbReference type="InterPro" id="IPR000289">
    <property type="entry name" value="Ribosomal_eS28"/>
</dbReference>
<sequence length="73" mass="8244">MAEEKQYYAKVKEIREVTGPGGGLTMCRVKLLDEEGNEEPRGRVLTRVIAGPIAVDTIVVLMDNEREQRSRLK</sequence>
<evidence type="ECO:0000256" key="1">
    <source>
        <dbReference type="ARBA" id="ARBA00005943"/>
    </source>
</evidence>
<comment type="caution">
    <text evidence="4">The sequence shown here is derived from an EMBL/GenBank/DDBJ whole genome shotgun (WGS) entry which is preliminary data.</text>
</comment>
<evidence type="ECO:0000313" key="4">
    <source>
        <dbReference type="EMBL" id="EJW01384.1"/>
    </source>
</evidence>
<reference evidence="4 5" key="1">
    <citation type="submission" date="2011-08" db="EMBL/GenBank/DDBJ databases">
        <authorList>
            <person name="Liu Z.J."/>
            <person name="Shi F.L."/>
            <person name="Lu J.Q."/>
            <person name="Li M."/>
            <person name="Wang Z.L."/>
        </authorList>
    </citation>
    <scope>NUCLEOTIDE SEQUENCE [LARGE SCALE GENOMIC DNA]</scope>
    <source>
        <strain evidence="4 5">USNM 41457</strain>
    </source>
</reference>
<organism evidence="4 5">
    <name type="scientific">Edhazardia aedis (strain USNM 41457)</name>
    <name type="common">Microsporidian parasite</name>
    <dbReference type="NCBI Taxonomy" id="1003232"/>
    <lineage>
        <taxon>Eukaryota</taxon>
        <taxon>Fungi</taxon>
        <taxon>Fungi incertae sedis</taxon>
        <taxon>Microsporidia</taxon>
        <taxon>Edhazardia</taxon>
    </lineage>
</organism>
<name>J9D1D0_EDHAE</name>
<evidence type="ECO:0000313" key="5">
    <source>
        <dbReference type="Proteomes" id="UP000003163"/>
    </source>
</evidence>
<dbReference type="VEuPathDB" id="MicrosporidiaDB:EDEG_03990"/>
<dbReference type="SUPFAM" id="SSF50249">
    <property type="entry name" value="Nucleic acid-binding proteins"/>
    <property type="match status" value="1"/>
</dbReference>
<dbReference type="GO" id="GO:1990904">
    <property type="term" value="C:ribonucleoprotein complex"/>
    <property type="evidence" value="ECO:0007669"/>
    <property type="project" value="UniProtKB-KW"/>
</dbReference>
<accession>J9D1D0</accession>
<dbReference type="Proteomes" id="UP000003163">
    <property type="component" value="Unassembled WGS sequence"/>
</dbReference>
<proteinExistence type="inferred from homology"/>
<dbReference type="Pfam" id="PF01200">
    <property type="entry name" value="Ribosomal_S28e"/>
    <property type="match status" value="1"/>
</dbReference>
<comment type="similarity">
    <text evidence="1">Belongs to the eukaryotic ribosomal protein eS28 family.</text>
</comment>
<dbReference type="GO" id="GO:0003735">
    <property type="term" value="F:structural constituent of ribosome"/>
    <property type="evidence" value="ECO:0007669"/>
    <property type="project" value="InterPro"/>
</dbReference>